<dbReference type="Gene3D" id="3.90.230.10">
    <property type="entry name" value="Creatinase/methionine aminopeptidase superfamily"/>
    <property type="match status" value="1"/>
</dbReference>
<accession>A0A0W8FN87</accession>
<dbReference type="Pfam" id="PF00557">
    <property type="entry name" value="Peptidase_M24"/>
    <property type="match status" value="1"/>
</dbReference>
<dbReference type="PROSITE" id="PS00491">
    <property type="entry name" value="PROLINE_PEPTIDASE"/>
    <property type="match status" value="1"/>
</dbReference>
<dbReference type="SUPFAM" id="SSF53092">
    <property type="entry name" value="Creatinase/prolidase N-terminal domain"/>
    <property type="match status" value="1"/>
</dbReference>
<proteinExistence type="predicted"/>
<evidence type="ECO:0000259" key="3">
    <source>
        <dbReference type="Pfam" id="PF00557"/>
    </source>
</evidence>
<dbReference type="SUPFAM" id="SSF55920">
    <property type="entry name" value="Creatinase/aminopeptidase"/>
    <property type="match status" value="1"/>
</dbReference>
<dbReference type="EMBL" id="LNQE01000970">
    <property type="protein sequence ID" value="KUG22413.1"/>
    <property type="molecule type" value="Genomic_DNA"/>
</dbReference>
<keyword evidence="5" id="KW-0031">Aminopeptidase</keyword>
<evidence type="ECO:0000313" key="5">
    <source>
        <dbReference type="EMBL" id="KUG22413.1"/>
    </source>
</evidence>
<reference evidence="5" key="1">
    <citation type="journal article" date="2015" name="Proc. Natl. Acad. Sci. U.S.A.">
        <title>Networks of energetic and metabolic interactions define dynamics in microbial communities.</title>
        <authorList>
            <person name="Embree M."/>
            <person name="Liu J.K."/>
            <person name="Al-Bassam M.M."/>
            <person name="Zengler K."/>
        </authorList>
    </citation>
    <scope>NUCLEOTIDE SEQUENCE</scope>
</reference>
<dbReference type="InterPro" id="IPR000994">
    <property type="entry name" value="Pept_M24"/>
</dbReference>
<dbReference type="InterPro" id="IPR000587">
    <property type="entry name" value="Creatinase_N"/>
</dbReference>
<organism evidence="5">
    <name type="scientific">hydrocarbon metagenome</name>
    <dbReference type="NCBI Taxonomy" id="938273"/>
    <lineage>
        <taxon>unclassified sequences</taxon>
        <taxon>metagenomes</taxon>
        <taxon>ecological metagenomes</taxon>
    </lineage>
</organism>
<evidence type="ECO:0000256" key="1">
    <source>
        <dbReference type="ARBA" id="ARBA00022723"/>
    </source>
</evidence>
<evidence type="ECO:0000259" key="4">
    <source>
        <dbReference type="Pfam" id="PF01321"/>
    </source>
</evidence>
<dbReference type="Pfam" id="PF01321">
    <property type="entry name" value="Creatinase_N"/>
    <property type="match status" value="1"/>
</dbReference>
<dbReference type="GO" id="GO:0046872">
    <property type="term" value="F:metal ion binding"/>
    <property type="evidence" value="ECO:0007669"/>
    <property type="project" value="UniProtKB-KW"/>
</dbReference>
<comment type="caution">
    <text evidence="5">The sequence shown here is derived from an EMBL/GenBank/DDBJ whole genome shotgun (WGS) entry which is preliminary data.</text>
</comment>
<dbReference type="InterPro" id="IPR001131">
    <property type="entry name" value="Peptidase_M24B_aminopep-P_CS"/>
</dbReference>
<keyword evidence="5" id="KW-0645">Protease</keyword>
<name>A0A0W8FN87_9ZZZZ</name>
<dbReference type="PANTHER" id="PTHR46112:SF3">
    <property type="entry name" value="AMINOPEPTIDASE YPDF"/>
    <property type="match status" value="1"/>
</dbReference>
<dbReference type="InterPro" id="IPR036005">
    <property type="entry name" value="Creatinase/aminopeptidase-like"/>
</dbReference>
<evidence type="ECO:0000256" key="2">
    <source>
        <dbReference type="ARBA" id="ARBA00022801"/>
    </source>
</evidence>
<dbReference type="InterPro" id="IPR029149">
    <property type="entry name" value="Creatin/AminoP/Spt16_N"/>
</dbReference>
<protein>
    <submittedName>
        <fullName evidence="5">Aminopeptidase ypdf (Mp-, ma-, ms-, ap-, np-specific)</fullName>
    </submittedName>
</protein>
<dbReference type="PANTHER" id="PTHR46112">
    <property type="entry name" value="AMINOPEPTIDASE"/>
    <property type="match status" value="1"/>
</dbReference>
<keyword evidence="2" id="KW-0378">Hydrolase</keyword>
<feature type="domain" description="Creatinase N-terminal" evidence="4">
    <location>
        <begin position="11"/>
        <end position="134"/>
    </location>
</feature>
<sequence length="361" mass="40269">MRQGNKILLNRISSLQRTFSSCKIDGLIFFDMNNIRYLTGFTGSDGALLINSDKTNLLVDGRYIAQASVETKGLRIMEYRDKIEGISQTIKKNRLKRIGFEANLITLGMYNQLKNSIPEENLVALNGELKFLRAYKDKTEIALMAKAAEISSSSIRSLIDRIKPGCTEKEVALELEVEARRVGADELAFSTIVAAGENAAFPHAKPTDRKIKRGDLVVIDFGVKYKGYCSDETCTIAFGKLTVRQKNAYQMVKSAHDRALAGIKANVPAARIDQCVRSVFGKKYKRFFVHSTGHGVGLEVHEAPRLFSNSTDILKTNMVVTVEPGLYIPGHWGIRIEDTVVVKKNSCEKLTKMDKELIIIE</sequence>
<feature type="domain" description="Peptidase M24" evidence="3">
    <location>
        <begin position="143"/>
        <end position="343"/>
    </location>
</feature>
<dbReference type="CDD" id="cd01092">
    <property type="entry name" value="APP-like"/>
    <property type="match status" value="1"/>
</dbReference>
<gene>
    <name evidence="5" type="ORF">ASZ90_007817</name>
</gene>
<dbReference type="AlphaFoldDB" id="A0A0W8FN87"/>
<dbReference type="Gene3D" id="3.40.350.10">
    <property type="entry name" value="Creatinase/prolidase N-terminal domain"/>
    <property type="match status" value="1"/>
</dbReference>
<dbReference type="GO" id="GO:0004177">
    <property type="term" value="F:aminopeptidase activity"/>
    <property type="evidence" value="ECO:0007669"/>
    <property type="project" value="UniProtKB-KW"/>
</dbReference>
<dbReference type="InterPro" id="IPR050659">
    <property type="entry name" value="Peptidase_M24B"/>
</dbReference>
<keyword evidence="1" id="KW-0479">Metal-binding</keyword>